<dbReference type="InterPro" id="IPR036291">
    <property type="entry name" value="NAD(P)-bd_dom_sf"/>
</dbReference>
<dbReference type="Gene3D" id="3.30.360.10">
    <property type="entry name" value="Dihydrodipicolinate Reductase, domain 2"/>
    <property type="match status" value="1"/>
</dbReference>
<dbReference type="InterPro" id="IPR000683">
    <property type="entry name" value="Gfo/Idh/MocA-like_OxRdtase_N"/>
</dbReference>
<dbReference type="PANTHER" id="PTHR22604:SF105">
    <property type="entry name" value="TRANS-1,2-DIHYDROBENZENE-1,2-DIOL DEHYDROGENASE"/>
    <property type="match status" value="1"/>
</dbReference>
<gene>
    <name evidence="5" type="ORF">IO98_04060</name>
</gene>
<dbReference type="Proteomes" id="UP000028525">
    <property type="component" value="Unassembled WGS sequence"/>
</dbReference>
<evidence type="ECO:0000259" key="4">
    <source>
        <dbReference type="Pfam" id="PF22725"/>
    </source>
</evidence>
<dbReference type="SUPFAM" id="SSF55347">
    <property type="entry name" value="Glyceraldehyde-3-phosphate dehydrogenase-like, C-terminal domain"/>
    <property type="match status" value="1"/>
</dbReference>
<accession>A0A084JQJ7</accession>
<proteinExistence type="inferred from homology"/>
<dbReference type="STRING" id="29354.IO98_04060"/>
<evidence type="ECO:0000313" key="5">
    <source>
        <dbReference type="EMBL" id="KEZ91231.1"/>
    </source>
</evidence>
<dbReference type="AlphaFoldDB" id="A0A084JQJ7"/>
<evidence type="ECO:0000259" key="3">
    <source>
        <dbReference type="Pfam" id="PF01408"/>
    </source>
</evidence>
<dbReference type="RefSeq" id="WP_084719481.1">
    <property type="nucleotide sequence ID" value="NZ_JPME01000006.1"/>
</dbReference>
<evidence type="ECO:0000256" key="2">
    <source>
        <dbReference type="ARBA" id="ARBA00023002"/>
    </source>
</evidence>
<sequence>MKEYRWATLGCGVIAKQLAENLKKQGKTLYGVGNRTYENAVKFAETYGVEKVYHNVYDMFHDDEVDIIYISTPHNTHITYLKEALKNGKHVLCEKSITLNSRELTEAVGLAENNNLVLAEAMTIYHMPLYKKLQEIVNSGQLGPLRFIQMNFGSYKDYNMENRFFSPSLAGGALLDIGVYALSFVRWFMAEAPDQILSQVKLAPSGVDEQAGILLMNNKQEMASVSLSLHAKQPKRGTVVFDKGYIEIYEYPRADKAVITYTEGNRREEIEAGNTDDALLYEIQDMEKAVAGEADDMQLEYTIDVMNIMTRLRNDWNMKYPEEL</sequence>
<dbReference type="InterPro" id="IPR050984">
    <property type="entry name" value="Gfo/Idh/MocA_domain"/>
</dbReference>
<protein>
    <submittedName>
        <fullName evidence="5">Oxidoreductase</fullName>
    </submittedName>
</protein>
<dbReference type="PANTHER" id="PTHR22604">
    <property type="entry name" value="OXIDOREDUCTASES"/>
    <property type="match status" value="1"/>
</dbReference>
<keyword evidence="2" id="KW-0560">Oxidoreductase</keyword>
<feature type="domain" description="GFO/IDH/MocA-like oxidoreductase" evidence="4">
    <location>
        <begin position="130"/>
        <end position="247"/>
    </location>
</feature>
<reference evidence="5 6" key="1">
    <citation type="submission" date="2014-07" db="EMBL/GenBank/DDBJ databases">
        <title>Draft genome of Clostridium celerecrescens 152B isolated from sediments associated with methane hydrate from Krishna Godavari basin.</title>
        <authorList>
            <person name="Honkalas V.S."/>
            <person name="Dabir A.P."/>
            <person name="Arora P."/>
            <person name="Dhakephalkar P.K."/>
        </authorList>
    </citation>
    <scope>NUCLEOTIDE SEQUENCE [LARGE SCALE GENOMIC DNA]</scope>
    <source>
        <strain evidence="5 6">152B</strain>
    </source>
</reference>
<dbReference type="Gene3D" id="3.40.50.720">
    <property type="entry name" value="NAD(P)-binding Rossmann-like Domain"/>
    <property type="match status" value="1"/>
</dbReference>
<dbReference type="SUPFAM" id="SSF51735">
    <property type="entry name" value="NAD(P)-binding Rossmann-fold domains"/>
    <property type="match status" value="1"/>
</dbReference>
<organism evidence="5 6">
    <name type="scientific">Lacrimispora celerecrescens</name>
    <dbReference type="NCBI Taxonomy" id="29354"/>
    <lineage>
        <taxon>Bacteria</taxon>
        <taxon>Bacillati</taxon>
        <taxon>Bacillota</taxon>
        <taxon>Clostridia</taxon>
        <taxon>Lachnospirales</taxon>
        <taxon>Lachnospiraceae</taxon>
        <taxon>Lacrimispora</taxon>
    </lineage>
</organism>
<evidence type="ECO:0000256" key="1">
    <source>
        <dbReference type="ARBA" id="ARBA00010928"/>
    </source>
</evidence>
<dbReference type="Pfam" id="PF22725">
    <property type="entry name" value="GFO_IDH_MocA_C3"/>
    <property type="match status" value="1"/>
</dbReference>
<feature type="domain" description="Gfo/Idh/MocA-like oxidoreductase N-terminal" evidence="3">
    <location>
        <begin position="5"/>
        <end position="119"/>
    </location>
</feature>
<dbReference type="Pfam" id="PF01408">
    <property type="entry name" value="GFO_IDH_MocA"/>
    <property type="match status" value="1"/>
</dbReference>
<dbReference type="EMBL" id="JPME01000006">
    <property type="protein sequence ID" value="KEZ91231.1"/>
    <property type="molecule type" value="Genomic_DNA"/>
</dbReference>
<comment type="caution">
    <text evidence="5">The sequence shown here is derived from an EMBL/GenBank/DDBJ whole genome shotgun (WGS) entry which is preliminary data.</text>
</comment>
<comment type="similarity">
    <text evidence="1">Belongs to the Gfo/Idh/MocA family.</text>
</comment>
<name>A0A084JQJ7_9FIRM</name>
<dbReference type="InterPro" id="IPR055170">
    <property type="entry name" value="GFO_IDH_MocA-like_dom"/>
</dbReference>
<evidence type="ECO:0000313" key="6">
    <source>
        <dbReference type="Proteomes" id="UP000028525"/>
    </source>
</evidence>
<dbReference type="GO" id="GO:0016491">
    <property type="term" value="F:oxidoreductase activity"/>
    <property type="evidence" value="ECO:0007669"/>
    <property type="project" value="UniProtKB-KW"/>
</dbReference>
<dbReference type="OrthoDB" id="9783105at2"/>
<keyword evidence="6" id="KW-1185">Reference proteome</keyword>
<dbReference type="GO" id="GO:0000166">
    <property type="term" value="F:nucleotide binding"/>
    <property type="evidence" value="ECO:0007669"/>
    <property type="project" value="InterPro"/>
</dbReference>